<dbReference type="Proteomes" id="UP001189624">
    <property type="component" value="Chromosome 1"/>
</dbReference>
<evidence type="ECO:0000313" key="1">
    <source>
        <dbReference type="EMBL" id="CAJ1882560.1"/>
    </source>
</evidence>
<protein>
    <submittedName>
        <fullName evidence="1">Uncharacterized protein</fullName>
    </submittedName>
</protein>
<proteinExistence type="predicted"/>
<name>A0AA86V2P0_9FABA</name>
<organism evidence="1 2">
    <name type="scientific">Sphenostylis stenocarpa</name>
    <dbReference type="NCBI Taxonomy" id="92480"/>
    <lineage>
        <taxon>Eukaryota</taxon>
        <taxon>Viridiplantae</taxon>
        <taxon>Streptophyta</taxon>
        <taxon>Embryophyta</taxon>
        <taxon>Tracheophyta</taxon>
        <taxon>Spermatophyta</taxon>
        <taxon>Magnoliopsida</taxon>
        <taxon>eudicotyledons</taxon>
        <taxon>Gunneridae</taxon>
        <taxon>Pentapetalae</taxon>
        <taxon>rosids</taxon>
        <taxon>fabids</taxon>
        <taxon>Fabales</taxon>
        <taxon>Fabaceae</taxon>
        <taxon>Papilionoideae</taxon>
        <taxon>50 kb inversion clade</taxon>
        <taxon>NPAAA clade</taxon>
        <taxon>indigoferoid/millettioid clade</taxon>
        <taxon>Phaseoleae</taxon>
        <taxon>Sphenostylis</taxon>
    </lineage>
</organism>
<keyword evidence="2" id="KW-1185">Reference proteome</keyword>
<accession>A0AA86V2P0</accession>
<gene>
    <name evidence="1" type="ORF">AYBTSS11_LOCUS2721</name>
</gene>
<reference evidence="1" key="1">
    <citation type="submission" date="2023-10" db="EMBL/GenBank/DDBJ databases">
        <authorList>
            <person name="Domelevo Entfellner J.-B."/>
        </authorList>
    </citation>
    <scope>NUCLEOTIDE SEQUENCE</scope>
</reference>
<dbReference type="EMBL" id="OY731398">
    <property type="protein sequence ID" value="CAJ1882560.1"/>
    <property type="molecule type" value="Genomic_DNA"/>
</dbReference>
<evidence type="ECO:0000313" key="2">
    <source>
        <dbReference type="Proteomes" id="UP001189624"/>
    </source>
</evidence>
<dbReference type="Gramene" id="rna-AYBTSS11_LOCUS2721">
    <property type="protein sequence ID" value="CAJ1882560.1"/>
    <property type="gene ID" value="gene-AYBTSS11_LOCUS2721"/>
</dbReference>
<dbReference type="AlphaFoldDB" id="A0AA86V2P0"/>
<sequence length="67" mass="7804">MVPLDDVVEGKENFLWRLNCVSFRWSLLPQIPIALRRRRSDLLCISLRPRQERVKRLSHTAVSASCA</sequence>